<dbReference type="Proteomes" id="UP000076532">
    <property type="component" value="Unassembled WGS sequence"/>
</dbReference>
<name>A0A166JRM3_9AGAM</name>
<accession>A0A166JRM3</accession>
<reference evidence="2 3" key="1">
    <citation type="journal article" date="2016" name="Mol. Biol. Evol.">
        <title>Comparative Genomics of Early-Diverging Mushroom-Forming Fungi Provides Insights into the Origins of Lignocellulose Decay Capabilities.</title>
        <authorList>
            <person name="Nagy L.G."/>
            <person name="Riley R."/>
            <person name="Tritt A."/>
            <person name="Adam C."/>
            <person name="Daum C."/>
            <person name="Floudas D."/>
            <person name="Sun H."/>
            <person name="Yadav J.S."/>
            <person name="Pangilinan J."/>
            <person name="Larsson K.H."/>
            <person name="Matsuura K."/>
            <person name="Barry K."/>
            <person name="Labutti K."/>
            <person name="Kuo R."/>
            <person name="Ohm R.A."/>
            <person name="Bhattacharya S.S."/>
            <person name="Shirouzu T."/>
            <person name="Yoshinaga Y."/>
            <person name="Martin F.M."/>
            <person name="Grigoriev I.V."/>
            <person name="Hibbett D.S."/>
        </authorList>
    </citation>
    <scope>NUCLEOTIDE SEQUENCE [LARGE SCALE GENOMIC DNA]</scope>
    <source>
        <strain evidence="2 3">CBS 109695</strain>
    </source>
</reference>
<dbReference type="AlphaFoldDB" id="A0A166JRM3"/>
<evidence type="ECO:0000313" key="2">
    <source>
        <dbReference type="EMBL" id="KZP21137.1"/>
    </source>
</evidence>
<dbReference type="EMBL" id="KV417643">
    <property type="protein sequence ID" value="KZP12740.1"/>
    <property type="molecule type" value="Genomic_DNA"/>
</dbReference>
<keyword evidence="3" id="KW-1185">Reference proteome</keyword>
<protein>
    <submittedName>
        <fullName evidence="2">Uncharacterized protein</fullName>
    </submittedName>
</protein>
<dbReference type="EMBL" id="KV417549">
    <property type="protein sequence ID" value="KZP21137.1"/>
    <property type="molecule type" value="Genomic_DNA"/>
</dbReference>
<organism evidence="2 3">
    <name type="scientific">Athelia psychrophila</name>
    <dbReference type="NCBI Taxonomy" id="1759441"/>
    <lineage>
        <taxon>Eukaryota</taxon>
        <taxon>Fungi</taxon>
        <taxon>Dikarya</taxon>
        <taxon>Basidiomycota</taxon>
        <taxon>Agaricomycotina</taxon>
        <taxon>Agaricomycetes</taxon>
        <taxon>Agaricomycetidae</taxon>
        <taxon>Atheliales</taxon>
        <taxon>Atheliaceae</taxon>
        <taxon>Athelia</taxon>
    </lineage>
</organism>
<sequence>MMRDAGHPLCRLKLPESLFVQAGAKAMMYLRKIVEVEDFSLDWPTPFAGFDDEP</sequence>
<evidence type="ECO:0000313" key="3">
    <source>
        <dbReference type="Proteomes" id="UP000076532"/>
    </source>
</evidence>
<evidence type="ECO:0000313" key="1">
    <source>
        <dbReference type="EMBL" id="KZP12740.1"/>
    </source>
</evidence>
<gene>
    <name evidence="2" type="ORF">FIBSPDRAFT_860822</name>
    <name evidence="1" type="ORF">FIBSPDRAFT_870005</name>
</gene>
<proteinExistence type="predicted"/>